<name>A0A7W3SW66_9BACL</name>
<comment type="caution">
    <text evidence="1">The sequence shown here is derived from an EMBL/GenBank/DDBJ whole genome shotgun (WGS) entry which is preliminary data.</text>
</comment>
<dbReference type="EMBL" id="JACJIP010000028">
    <property type="protein sequence ID" value="MBA9087265.1"/>
    <property type="molecule type" value="Genomic_DNA"/>
</dbReference>
<dbReference type="RefSeq" id="WP_182538082.1">
    <property type="nucleotide sequence ID" value="NZ_JACJIP010000028.1"/>
</dbReference>
<keyword evidence="2" id="KW-1185">Reference proteome</keyword>
<reference evidence="1 2" key="1">
    <citation type="submission" date="2020-08" db="EMBL/GenBank/DDBJ databases">
        <title>Genomic Encyclopedia of Type Strains, Phase III (KMG-III): the genomes of soil and plant-associated and newly described type strains.</title>
        <authorList>
            <person name="Whitman W."/>
        </authorList>
    </citation>
    <scope>NUCLEOTIDE SEQUENCE [LARGE SCALE GENOMIC DNA]</scope>
    <source>
        <strain evidence="1 2">CECT 8693</strain>
    </source>
</reference>
<gene>
    <name evidence="1" type="ORF">FHR92_003749</name>
</gene>
<proteinExistence type="predicted"/>
<protein>
    <submittedName>
        <fullName evidence="1">Uncharacterized protein</fullName>
    </submittedName>
</protein>
<dbReference type="AlphaFoldDB" id="A0A7W3SW66"/>
<organism evidence="1 2">
    <name type="scientific">Fontibacillus solani</name>
    <dbReference type="NCBI Taxonomy" id="1572857"/>
    <lineage>
        <taxon>Bacteria</taxon>
        <taxon>Bacillati</taxon>
        <taxon>Bacillota</taxon>
        <taxon>Bacilli</taxon>
        <taxon>Bacillales</taxon>
        <taxon>Paenibacillaceae</taxon>
        <taxon>Fontibacillus</taxon>
    </lineage>
</organism>
<evidence type="ECO:0000313" key="2">
    <source>
        <dbReference type="Proteomes" id="UP000567067"/>
    </source>
</evidence>
<sequence length="65" mass="7741">MTGKEKLLLLKGILDNHCKYFDYLSDNEIKDYMECLQMYLKSDDRIIQEAGLSTCQLMIQRFKED</sequence>
<evidence type="ECO:0000313" key="1">
    <source>
        <dbReference type="EMBL" id="MBA9087265.1"/>
    </source>
</evidence>
<accession>A0A7W3SW66</accession>
<dbReference type="Proteomes" id="UP000567067">
    <property type="component" value="Unassembled WGS sequence"/>
</dbReference>